<reference evidence="2 3" key="1">
    <citation type="journal article" date="2018" name="bioRxiv">
        <title>Evidence of independent acquisition and adaption of ultra-small bacteria to human hosts across the highly diverse yet reduced genomes of the phylum Saccharibacteria.</title>
        <authorList>
            <person name="McLean J.S."/>
            <person name="Bor B."/>
            <person name="To T.T."/>
            <person name="Liu Q."/>
            <person name="Kearns K.A."/>
            <person name="Solden L.M."/>
            <person name="Wrighton K.C."/>
            <person name="He X."/>
            <person name="Shi W."/>
        </authorList>
    </citation>
    <scope>NUCLEOTIDE SEQUENCE [LARGE SCALE GENOMIC DNA]</scope>
    <source>
        <strain evidence="2 3">TM7_CMJM_G6_1_HOT_870</strain>
    </source>
</reference>
<gene>
    <name evidence="2" type="ORF">G6CMJM_00428</name>
</gene>
<dbReference type="EMBL" id="PRLK01000005">
    <property type="protein sequence ID" value="RYC72621.1"/>
    <property type="molecule type" value="Genomic_DNA"/>
</dbReference>
<proteinExistence type="predicted"/>
<sequence>MEPNRNINIPQTFEANIKSVESPHEVGSFALETNINKIDKNEAKREVVDIANKILEASNPPMPLSQENIITPNPVQTASSPSVAKDIDLMEDAWVKDLKKMIEETKGDPYAREVRFKEMQIDYLKKRYNRIINGGR</sequence>
<feature type="region of interest" description="Disordered" evidence="1">
    <location>
        <begin position="58"/>
        <end position="81"/>
    </location>
</feature>
<reference evidence="2 3" key="2">
    <citation type="journal article" date="2020" name="Cell Rep.">
        <title>Acquisition and Adaptation of Ultra-small Parasitic Reduced Genome Bacteria to Mammalian Hosts.</title>
        <authorList>
            <person name="McLean J.S."/>
            <person name="Bor B."/>
            <person name="Kerns K.A."/>
            <person name="Liu Q."/>
            <person name="To T.T."/>
            <person name="Solden L."/>
            <person name="Hendrickson E.L."/>
            <person name="Wrighton K."/>
            <person name="Shi W."/>
            <person name="He X."/>
        </authorList>
    </citation>
    <scope>NUCLEOTIDE SEQUENCE [LARGE SCALE GENOMIC DNA]</scope>
    <source>
        <strain evidence="2 3">TM7_CMJM_G6_1_HOT_870</strain>
    </source>
</reference>
<feature type="compositionally biased region" description="Polar residues" evidence="1">
    <location>
        <begin position="65"/>
        <end position="81"/>
    </location>
</feature>
<evidence type="ECO:0000313" key="2">
    <source>
        <dbReference type="EMBL" id="RYC72621.1"/>
    </source>
</evidence>
<dbReference type="Proteomes" id="UP001190925">
    <property type="component" value="Unassembled WGS sequence"/>
</dbReference>
<dbReference type="RefSeq" id="WP_129718829.1">
    <property type="nucleotide sequence ID" value="NZ_PRLK01000005.1"/>
</dbReference>
<keyword evidence="3" id="KW-1185">Reference proteome</keyword>
<evidence type="ECO:0000313" key="3">
    <source>
        <dbReference type="Proteomes" id="UP001190925"/>
    </source>
</evidence>
<organism evidence="2 3">
    <name type="scientific">Candidatus Nanogingivalis gingivitcus</name>
    <dbReference type="NCBI Taxonomy" id="2171992"/>
    <lineage>
        <taxon>Bacteria</taxon>
        <taxon>Candidatus Saccharimonadota</taxon>
        <taxon>Candidatus Nanosyncoccalia</taxon>
        <taxon>Candidatus Nanogingivales</taxon>
        <taxon>Candidatus Nanogingivalaceae</taxon>
        <taxon>Candidatus Nanogingivalis</taxon>
    </lineage>
</organism>
<name>A0ABY0FKH6_9BACT</name>
<accession>A0ABY0FKH6</accession>
<protein>
    <submittedName>
        <fullName evidence="2">Uncharacterized protein</fullName>
    </submittedName>
</protein>
<evidence type="ECO:0000256" key="1">
    <source>
        <dbReference type="SAM" id="MobiDB-lite"/>
    </source>
</evidence>
<comment type="caution">
    <text evidence="2">The sequence shown here is derived from an EMBL/GenBank/DDBJ whole genome shotgun (WGS) entry which is preliminary data.</text>
</comment>